<dbReference type="Proteomes" id="UP000005408">
    <property type="component" value="Unassembled WGS sequence"/>
</dbReference>
<dbReference type="GO" id="GO:0005524">
    <property type="term" value="F:ATP binding"/>
    <property type="evidence" value="ECO:0007669"/>
    <property type="project" value="UniProtKB-KW"/>
</dbReference>
<accession>A0A8W8M3F7</accession>
<dbReference type="EnsemblMetazoa" id="G31013.1">
    <property type="protein sequence ID" value="G31013.1:cds"/>
    <property type="gene ID" value="G31013"/>
</dbReference>
<evidence type="ECO:0000256" key="3">
    <source>
        <dbReference type="ARBA" id="ARBA00022840"/>
    </source>
</evidence>
<dbReference type="PRINTS" id="PR00301">
    <property type="entry name" value="HEATSHOCK70"/>
</dbReference>
<dbReference type="InterPro" id="IPR013126">
    <property type="entry name" value="Hsp_70_fam"/>
</dbReference>
<keyword evidence="5" id="KW-1185">Reference proteome</keyword>
<protein>
    <recommendedName>
        <fullName evidence="6">Heat shock 70 kDa protein 12B</fullName>
    </recommendedName>
</protein>
<dbReference type="Gene3D" id="3.30.420.40">
    <property type="match status" value="2"/>
</dbReference>
<dbReference type="GO" id="GO:0140662">
    <property type="term" value="F:ATP-dependent protein folding chaperone"/>
    <property type="evidence" value="ECO:0007669"/>
    <property type="project" value="InterPro"/>
</dbReference>
<reference evidence="4" key="1">
    <citation type="submission" date="2022-08" db="UniProtKB">
        <authorList>
            <consortium name="EnsemblMetazoa"/>
        </authorList>
    </citation>
    <scope>IDENTIFICATION</scope>
    <source>
        <strain evidence="4">05x7-T-G4-1.051#20</strain>
    </source>
</reference>
<comment type="similarity">
    <text evidence="1">Belongs to the heat shock protein 70 family.</text>
</comment>
<dbReference type="PANTHER" id="PTHR14187">
    <property type="entry name" value="ALPHA KINASE/ELONGATION FACTOR 2 KINASE"/>
    <property type="match status" value="1"/>
</dbReference>
<dbReference type="CDD" id="cd10229">
    <property type="entry name" value="ASKHA_NBD_HSP70_HSPA12"/>
    <property type="match status" value="1"/>
</dbReference>
<sequence length="687" mass="79294">MQLVAAIDIGTAFSGYAFSSREDFKNDPLQITIPEWNKSQIAHKAPTCVLFDKNKSFLAFGYKAGKIFKELSENGIHQEHYFFERFKMQLYNKSDKKKRKWLTKKSMIYDISGKELPAMYVFSKAIEYMHDHLLKGLKEQDNNKKDEEEINWVLTVPAIWDDSAKQFMRDAAEQAGIKSEYLTIALEAEVASVYFNRLIRNSSLFDIPEPYLLLDAGSGTFDIVIHDVLDGDRIKELHNPIGGDLGGTYLDDKFFKILEECFGKDEFEKFKREDPNGFIELRGDFEFKAINTFITTNSKISITIPHHLKNKCDISRSKFAERLVCKEEKLEFDGWLIKKWHSEVINTIKDNLIELLKKHNIDRLVMVGGFCESPHLQSAMREAFPYKRFIVINEARLAVLKGAVLYGHNPSSISSRVAKFTYGIGHSIPIEDGKTVLDKNRIKTFNGERYETDVFSKHVTKGENLDPNKPQAEETFLPVRQNQKNIRFCVLTSSIENPKYVDDPECRPLGYINVDIPDTSEGLDREVRIRFNYGGTEIKTESVNERTAKTKFDISTNFKLVLEDGCVIDEEAFQMVQGSISEVFCLKEGESLSFAWTIHSVFPIRYNSSSQATGFVSILFPQIRFVEIEWTRNPGLETMDTMKRVMSLGNFQTYPRYLIIQHLKNQISLRYLIIYSLNKHLVIWHKQ</sequence>
<organism evidence="4 5">
    <name type="scientific">Magallana gigas</name>
    <name type="common">Pacific oyster</name>
    <name type="synonym">Crassostrea gigas</name>
    <dbReference type="NCBI Taxonomy" id="29159"/>
    <lineage>
        <taxon>Eukaryota</taxon>
        <taxon>Metazoa</taxon>
        <taxon>Spiralia</taxon>
        <taxon>Lophotrochozoa</taxon>
        <taxon>Mollusca</taxon>
        <taxon>Bivalvia</taxon>
        <taxon>Autobranchia</taxon>
        <taxon>Pteriomorphia</taxon>
        <taxon>Ostreida</taxon>
        <taxon>Ostreoidea</taxon>
        <taxon>Ostreidae</taxon>
        <taxon>Magallana</taxon>
    </lineage>
</organism>
<evidence type="ECO:0000313" key="5">
    <source>
        <dbReference type="Proteomes" id="UP000005408"/>
    </source>
</evidence>
<dbReference type="InterPro" id="IPR043129">
    <property type="entry name" value="ATPase_NBD"/>
</dbReference>
<proteinExistence type="inferred from homology"/>
<name>A0A8W8M3F7_MAGGI</name>
<dbReference type="SUPFAM" id="SSF53067">
    <property type="entry name" value="Actin-like ATPase domain"/>
    <property type="match status" value="2"/>
</dbReference>
<evidence type="ECO:0000313" key="4">
    <source>
        <dbReference type="EnsemblMetazoa" id="G31013.1:cds"/>
    </source>
</evidence>
<dbReference type="AlphaFoldDB" id="A0A8W8M3F7"/>
<dbReference type="PANTHER" id="PTHR14187:SF5">
    <property type="entry name" value="HEAT SHOCK 70 KDA PROTEIN 12A"/>
    <property type="match status" value="1"/>
</dbReference>
<dbReference type="Pfam" id="PF00012">
    <property type="entry name" value="HSP70"/>
    <property type="match status" value="1"/>
</dbReference>
<dbReference type="Gene3D" id="3.90.640.10">
    <property type="entry name" value="Actin, Chain A, domain 4"/>
    <property type="match status" value="1"/>
</dbReference>
<evidence type="ECO:0000256" key="1">
    <source>
        <dbReference type="ARBA" id="ARBA00007381"/>
    </source>
</evidence>
<keyword evidence="2" id="KW-0547">Nucleotide-binding</keyword>
<evidence type="ECO:0000256" key="2">
    <source>
        <dbReference type="ARBA" id="ARBA00022741"/>
    </source>
</evidence>
<keyword evidence="3" id="KW-0067">ATP-binding</keyword>
<evidence type="ECO:0008006" key="6">
    <source>
        <dbReference type="Google" id="ProtNLM"/>
    </source>
</evidence>